<keyword evidence="1" id="KW-0472">Membrane</keyword>
<reference evidence="2 3" key="1">
    <citation type="journal article" date="2017" name="Nat. Commun.">
        <title>Genome assembly with in vitro proximity ligation data and whole-genome triplication in lettuce.</title>
        <authorList>
            <person name="Reyes-Chin-Wo S."/>
            <person name="Wang Z."/>
            <person name="Yang X."/>
            <person name="Kozik A."/>
            <person name="Arikit S."/>
            <person name="Song C."/>
            <person name="Xia L."/>
            <person name="Froenicke L."/>
            <person name="Lavelle D.O."/>
            <person name="Truco M.J."/>
            <person name="Xia R."/>
            <person name="Zhu S."/>
            <person name="Xu C."/>
            <person name="Xu H."/>
            <person name="Xu X."/>
            <person name="Cox K."/>
            <person name="Korf I."/>
            <person name="Meyers B.C."/>
            <person name="Michelmore R.W."/>
        </authorList>
    </citation>
    <scope>NUCLEOTIDE SEQUENCE [LARGE SCALE GENOMIC DNA]</scope>
    <source>
        <strain evidence="3">cv. Salinas</strain>
        <tissue evidence="2">Seedlings</tissue>
    </source>
</reference>
<keyword evidence="3" id="KW-1185">Reference proteome</keyword>
<dbReference type="Proteomes" id="UP000235145">
    <property type="component" value="Unassembled WGS sequence"/>
</dbReference>
<comment type="caution">
    <text evidence="2">The sequence shown here is derived from an EMBL/GenBank/DDBJ whole genome shotgun (WGS) entry which is preliminary data.</text>
</comment>
<sequence>MHNGRSCKGQSQTGASGSGGIECASQTSVGGRGGIGGACQNDAGGSGGIGVLVQTSAGYLMVNGHAGLTTLLLFWMLNPFLWYIASVINGNSEHICITFEQHIFFIQNQDIIIMFECFSITTQYKD</sequence>
<feature type="transmembrane region" description="Helical" evidence="1">
    <location>
        <begin position="66"/>
        <end position="85"/>
    </location>
</feature>
<keyword evidence="1" id="KW-0812">Transmembrane</keyword>
<dbReference type="AlphaFoldDB" id="A0A9R1WJF0"/>
<accession>A0A9R1WJF0</accession>
<gene>
    <name evidence="2" type="ORF">LSAT_V11C200087950</name>
</gene>
<name>A0A9R1WJF0_LACSA</name>
<evidence type="ECO:0000313" key="3">
    <source>
        <dbReference type="Proteomes" id="UP000235145"/>
    </source>
</evidence>
<protein>
    <submittedName>
        <fullName evidence="2">Uncharacterized protein</fullName>
    </submittedName>
</protein>
<proteinExistence type="predicted"/>
<dbReference type="EMBL" id="NBSK02000002">
    <property type="protein sequence ID" value="KAJ0223755.1"/>
    <property type="molecule type" value="Genomic_DNA"/>
</dbReference>
<evidence type="ECO:0000313" key="2">
    <source>
        <dbReference type="EMBL" id="KAJ0223755.1"/>
    </source>
</evidence>
<keyword evidence="1" id="KW-1133">Transmembrane helix</keyword>
<evidence type="ECO:0000256" key="1">
    <source>
        <dbReference type="SAM" id="Phobius"/>
    </source>
</evidence>
<organism evidence="2 3">
    <name type="scientific">Lactuca sativa</name>
    <name type="common">Garden lettuce</name>
    <dbReference type="NCBI Taxonomy" id="4236"/>
    <lineage>
        <taxon>Eukaryota</taxon>
        <taxon>Viridiplantae</taxon>
        <taxon>Streptophyta</taxon>
        <taxon>Embryophyta</taxon>
        <taxon>Tracheophyta</taxon>
        <taxon>Spermatophyta</taxon>
        <taxon>Magnoliopsida</taxon>
        <taxon>eudicotyledons</taxon>
        <taxon>Gunneridae</taxon>
        <taxon>Pentapetalae</taxon>
        <taxon>asterids</taxon>
        <taxon>campanulids</taxon>
        <taxon>Asterales</taxon>
        <taxon>Asteraceae</taxon>
        <taxon>Cichorioideae</taxon>
        <taxon>Cichorieae</taxon>
        <taxon>Lactucinae</taxon>
        <taxon>Lactuca</taxon>
    </lineage>
</organism>